<evidence type="ECO:0000313" key="1">
    <source>
        <dbReference type="EMBL" id="ACJ09638.1"/>
    </source>
</evidence>
<reference evidence="1" key="1">
    <citation type="submission" date="2008-10" db="EMBL/GenBank/DDBJ databases">
        <title>Cloning and characterization of cold regulated sequences in cypress (Cupressus sempervirens).</title>
        <authorList>
            <person name="Pedron L."/>
            <person name="Baldi P."/>
            <person name="La Porta N."/>
        </authorList>
    </citation>
    <scope>NUCLEOTIDE SEQUENCE</scope>
    <source>
        <strain evidence="1">Cyplp117</strain>
    </source>
</reference>
<feature type="non-terminal residue" evidence="1">
    <location>
        <position position="136"/>
    </location>
</feature>
<dbReference type="EMBL" id="FJ379999">
    <property type="protein sequence ID" value="ACJ09638.1"/>
    <property type="molecule type" value="mRNA"/>
</dbReference>
<feature type="non-terminal residue" evidence="1">
    <location>
        <position position="1"/>
    </location>
</feature>
<sequence length="136" mass="15169">AVARLHEIQCLTSIIMARRLLSAYRLSSLLSDLKISHARYALTYSFRDSTMKPVFALCRYNLCYVNLGRYRYRSVSCTAIKKCVLDVVCSLSLCRQYTAATAEAMRSSGVAALEIPERSKAGAGVGNTKRTASWMR</sequence>
<proteinExistence type="evidence at transcript level"/>
<name>B6VEQ9_CUPSE</name>
<organism evidence="1">
    <name type="scientific">Cupressus sempervirens</name>
    <name type="common">Italian cypress</name>
    <dbReference type="NCBI Taxonomy" id="13469"/>
    <lineage>
        <taxon>Eukaryota</taxon>
        <taxon>Viridiplantae</taxon>
        <taxon>Streptophyta</taxon>
        <taxon>Embryophyta</taxon>
        <taxon>Tracheophyta</taxon>
        <taxon>Spermatophyta</taxon>
        <taxon>Pinopsida</taxon>
        <taxon>Pinidae</taxon>
        <taxon>Conifers II</taxon>
        <taxon>Cupressales</taxon>
        <taxon>Cupressaceae</taxon>
        <taxon>Cupressus</taxon>
    </lineage>
</organism>
<dbReference type="AlphaFoldDB" id="B6VEQ9"/>
<accession>B6VEQ9</accession>
<protein>
    <submittedName>
        <fullName evidence="1">Putative late embryogenesis abundant EMB11-like protein</fullName>
    </submittedName>
</protein>